<dbReference type="PROSITE" id="PS50198">
    <property type="entry name" value="PPIC_PPIASE_2"/>
    <property type="match status" value="1"/>
</dbReference>
<evidence type="ECO:0000259" key="11">
    <source>
        <dbReference type="PROSITE" id="PS50198"/>
    </source>
</evidence>
<dbReference type="RefSeq" id="WP_160770968.1">
    <property type="nucleotide sequence ID" value="NZ_WTYV01000002.1"/>
</dbReference>
<comment type="caution">
    <text evidence="12">The sequence shown here is derived from an EMBL/GenBank/DDBJ whole genome shotgun (WGS) entry which is preliminary data.</text>
</comment>
<keyword evidence="13" id="KW-1185">Reference proteome</keyword>
<keyword evidence="6 10" id="KW-0697">Rotamase</keyword>
<dbReference type="EMBL" id="WTYV01000002">
    <property type="protein sequence ID" value="MXO71010.1"/>
    <property type="molecule type" value="Genomic_DNA"/>
</dbReference>
<evidence type="ECO:0000256" key="3">
    <source>
        <dbReference type="ARBA" id="ARBA00013194"/>
    </source>
</evidence>
<dbReference type="PANTHER" id="PTHR47245:SF1">
    <property type="entry name" value="FOLDASE PROTEIN PRSA"/>
    <property type="match status" value="1"/>
</dbReference>
<comment type="catalytic activity">
    <reaction evidence="1">
        <text>[protein]-peptidylproline (omega=180) = [protein]-peptidylproline (omega=0)</text>
        <dbReference type="Rhea" id="RHEA:16237"/>
        <dbReference type="Rhea" id="RHEA-COMP:10747"/>
        <dbReference type="Rhea" id="RHEA-COMP:10748"/>
        <dbReference type="ChEBI" id="CHEBI:83833"/>
        <dbReference type="ChEBI" id="CHEBI:83834"/>
        <dbReference type="EC" id="5.2.1.8"/>
    </reaction>
</comment>
<dbReference type="OrthoDB" id="196786at2"/>
<evidence type="ECO:0000256" key="5">
    <source>
        <dbReference type="ARBA" id="ARBA00022729"/>
    </source>
</evidence>
<name>A0A844YVF9_9SPHN</name>
<organism evidence="12 13">
    <name type="scientific">Alteraurantiacibacter buctensis</name>
    <dbReference type="NCBI Taxonomy" id="1503981"/>
    <lineage>
        <taxon>Bacteria</taxon>
        <taxon>Pseudomonadati</taxon>
        <taxon>Pseudomonadota</taxon>
        <taxon>Alphaproteobacteria</taxon>
        <taxon>Sphingomonadales</taxon>
        <taxon>Erythrobacteraceae</taxon>
        <taxon>Alteraurantiacibacter</taxon>
    </lineage>
</organism>
<dbReference type="InterPro" id="IPR000297">
    <property type="entry name" value="PPIase_PpiC"/>
</dbReference>
<dbReference type="InterPro" id="IPR050245">
    <property type="entry name" value="PrsA_foldase"/>
</dbReference>
<proteinExistence type="inferred from homology"/>
<sequence length="296" mass="33286">MRTLPRWLKDPLVHFLLAGTLLYALLPRETDASSQVIAVGRADLIGYMQGKARLYDGQTFDEAYDALSPGQRRELYDDFVRQEALYREARAISLDEADPLVRSRLVQQMDLLLRDQALSGVTISAQEVEEYFHDHRADYAQAATATFTHVFIDGQKHGAATAQVAQRELQALRSGNVAPEDALERGDRFPYQRNYSAMTQSSLVPELGEELSAAAFRQPLGQWTGPFRSPLGYHMLRVASRRAAEEVRLEQIRDLVARDALQAKRNRLGEEQIRQAISAYRVDAAGDLGELGEPER</sequence>
<dbReference type="Pfam" id="PF13145">
    <property type="entry name" value="Rotamase_2"/>
    <property type="match status" value="1"/>
</dbReference>
<evidence type="ECO:0000256" key="1">
    <source>
        <dbReference type="ARBA" id="ARBA00000971"/>
    </source>
</evidence>
<dbReference type="PANTHER" id="PTHR47245">
    <property type="entry name" value="PEPTIDYLPROLYL ISOMERASE"/>
    <property type="match status" value="1"/>
</dbReference>
<comment type="similarity">
    <text evidence="2">Belongs to the PpiC/parvulin rotamase family.</text>
</comment>
<evidence type="ECO:0000256" key="7">
    <source>
        <dbReference type="ARBA" id="ARBA00023235"/>
    </source>
</evidence>
<evidence type="ECO:0000256" key="9">
    <source>
        <dbReference type="ARBA" id="ARBA00031484"/>
    </source>
</evidence>
<gene>
    <name evidence="12" type="ORF">GRI99_05075</name>
</gene>
<evidence type="ECO:0000256" key="2">
    <source>
        <dbReference type="ARBA" id="ARBA00007656"/>
    </source>
</evidence>
<evidence type="ECO:0000313" key="13">
    <source>
        <dbReference type="Proteomes" id="UP000466966"/>
    </source>
</evidence>
<evidence type="ECO:0000256" key="4">
    <source>
        <dbReference type="ARBA" id="ARBA00018370"/>
    </source>
</evidence>
<dbReference type="Proteomes" id="UP000466966">
    <property type="component" value="Unassembled WGS sequence"/>
</dbReference>
<evidence type="ECO:0000256" key="8">
    <source>
        <dbReference type="ARBA" id="ARBA00030642"/>
    </source>
</evidence>
<dbReference type="Gene3D" id="1.10.4030.10">
    <property type="entry name" value="Porin chaperone SurA, peptide-binding domain"/>
    <property type="match status" value="1"/>
</dbReference>
<feature type="domain" description="PpiC" evidence="11">
    <location>
        <begin position="142"/>
        <end position="240"/>
    </location>
</feature>
<dbReference type="EC" id="5.2.1.8" evidence="3"/>
<dbReference type="AlphaFoldDB" id="A0A844YVF9"/>
<keyword evidence="5" id="KW-0732">Signal</keyword>
<evidence type="ECO:0000313" key="12">
    <source>
        <dbReference type="EMBL" id="MXO71010.1"/>
    </source>
</evidence>
<evidence type="ECO:0000256" key="10">
    <source>
        <dbReference type="PROSITE-ProRule" id="PRU00278"/>
    </source>
</evidence>
<dbReference type="InterPro" id="IPR046357">
    <property type="entry name" value="PPIase_dom_sf"/>
</dbReference>
<protein>
    <recommendedName>
        <fullName evidence="4">Parvulin-like PPIase</fullName>
        <ecNumber evidence="3">5.2.1.8</ecNumber>
    </recommendedName>
    <alternativeName>
        <fullName evidence="8">Peptidyl-prolyl cis-trans isomerase plp</fullName>
    </alternativeName>
    <alternativeName>
        <fullName evidence="9">Rotamase plp</fullName>
    </alternativeName>
</protein>
<dbReference type="Gene3D" id="3.10.50.40">
    <property type="match status" value="1"/>
</dbReference>
<keyword evidence="7 10" id="KW-0413">Isomerase</keyword>
<reference evidence="12 13" key="1">
    <citation type="submission" date="2019-12" db="EMBL/GenBank/DDBJ databases">
        <title>Genomic-based taxomic classification of the family Erythrobacteraceae.</title>
        <authorList>
            <person name="Xu L."/>
        </authorList>
    </citation>
    <scope>NUCLEOTIDE SEQUENCE [LARGE SCALE GENOMIC DNA]</scope>
    <source>
        <strain evidence="12 13">M0322</strain>
    </source>
</reference>
<evidence type="ECO:0000256" key="6">
    <source>
        <dbReference type="ARBA" id="ARBA00023110"/>
    </source>
</evidence>
<accession>A0A844YVF9</accession>
<dbReference type="GO" id="GO:0003755">
    <property type="term" value="F:peptidyl-prolyl cis-trans isomerase activity"/>
    <property type="evidence" value="ECO:0007669"/>
    <property type="project" value="UniProtKB-KW"/>
</dbReference>
<dbReference type="SUPFAM" id="SSF54534">
    <property type="entry name" value="FKBP-like"/>
    <property type="match status" value="1"/>
</dbReference>